<organism evidence="1 2">
    <name type="scientific">Actibacterium pelagium</name>
    <dbReference type="NCBI Taxonomy" id="2029103"/>
    <lineage>
        <taxon>Bacteria</taxon>
        <taxon>Pseudomonadati</taxon>
        <taxon>Pseudomonadota</taxon>
        <taxon>Alphaproteobacteria</taxon>
        <taxon>Rhodobacterales</taxon>
        <taxon>Roseobacteraceae</taxon>
        <taxon>Actibacterium</taxon>
    </lineage>
</organism>
<dbReference type="Pfam" id="PF05159">
    <property type="entry name" value="Capsule_synth"/>
    <property type="match status" value="4"/>
</dbReference>
<sequence>MTNDGRQTLYVYNGGFLTQKRTRRILDLAGFDIRVGKPGDGDMIGVWGQSPTSGRGEAVARATEAPVLRVEDAFLRSVLPGRFGEPALGLILDHKGVHFDASTPSEIEHLLATHPLDDTGLLDRARAGIDRMKELHLSKYTAFDPAQPAPEPGYVVVIDQTEGDASVRASGGDRARFLEMLATARIENPGCRIYIKAHPETAAGQRPGHFKEGDLQWMAEWAPEGLSPWHLFEGAVAVYTLSSQLGFEAILAGHKPRVFGRPFYAGWGLTQDEQDLPQRGRNLTRAQLFAVAMILAPTWYCPYRDRLASFEETLETLGALTRAWREDHQGWRAEGMRLWKRRHLQHFFGRQTAVRFSGAVKDARQMVWASKAAPDSAAVRVEDGFLRSKGLGASLVPPLSLVADDLGIYYDPTRESRLEQLINASDSLSEAQHWRAERLIGKLTAAGLTKYNLDGDDLPELPEGRRLLVVGQVEDDASIQFGCPAEATNQALLDRCRAENPDAVLIYKPHPDVEAGLRKGAITGGADVTLSNVDAGAAIEAVDEVWTLTSALGFEALLRGKPVTCLGLPFYAGWGLTRDLAAPPARRTARVDLPALAHAALISYPRYLDPVTRLPCPVEVAVERLASGEMPGPSARLRILSKLQGLFSSYAHLWR</sequence>
<dbReference type="EMBL" id="BMKN01000001">
    <property type="protein sequence ID" value="GGE38603.1"/>
    <property type="molecule type" value="Genomic_DNA"/>
</dbReference>
<dbReference type="GO" id="GO:0000271">
    <property type="term" value="P:polysaccharide biosynthetic process"/>
    <property type="evidence" value="ECO:0007669"/>
    <property type="project" value="InterPro"/>
</dbReference>
<comment type="caution">
    <text evidence="1">The sequence shown here is derived from an EMBL/GenBank/DDBJ whole genome shotgun (WGS) entry which is preliminary data.</text>
</comment>
<reference evidence="1" key="2">
    <citation type="submission" date="2020-09" db="EMBL/GenBank/DDBJ databases">
        <authorList>
            <person name="Sun Q."/>
            <person name="Zhou Y."/>
        </authorList>
    </citation>
    <scope>NUCLEOTIDE SEQUENCE</scope>
    <source>
        <strain evidence="1">CGMCC 1.16012</strain>
    </source>
</reference>
<evidence type="ECO:0000313" key="2">
    <source>
        <dbReference type="Proteomes" id="UP000606730"/>
    </source>
</evidence>
<dbReference type="CDD" id="cd16440">
    <property type="entry name" value="beta_Kdo_transferase_KpsC_1"/>
    <property type="match status" value="1"/>
</dbReference>
<accession>A0A917ACQ0</accession>
<reference evidence="1" key="1">
    <citation type="journal article" date="2014" name="Int. J. Syst. Evol. Microbiol.">
        <title>Complete genome sequence of Corynebacterium casei LMG S-19264T (=DSM 44701T), isolated from a smear-ripened cheese.</title>
        <authorList>
            <consortium name="US DOE Joint Genome Institute (JGI-PGF)"/>
            <person name="Walter F."/>
            <person name="Albersmeier A."/>
            <person name="Kalinowski J."/>
            <person name="Ruckert C."/>
        </authorList>
    </citation>
    <scope>NUCLEOTIDE SEQUENCE</scope>
    <source>
        <strain evidence="1">CGMCC 1.16012</strain>
    </source>
</reference>
<dbReference type="InterPro" id="IPR007833">
    <property type="entry name" value="Capsule_polysaccharide_synth"/>
</dbReference>
<dbReference type="AlphaFoldDB" id="A0A917ACQ0"/>
<dbReference type="GO" id="GO:0015774">
    <property type="term" value="P:polysaccharide transport"/>
    <property type="evidence" value="ECO:0007669"/>
    <property type="project" value="InterPro"/>
</dbReference>
<protein>
    <submittedName>
        <fullName evidence="1">Capsular polysaccharide biosynthesis protein</fullName>
    </submittedName>
</protein>
<evidence type="ECO:0000313" key="1">
    <source>
        <dbReference type="EMBL" id="GGE38603.1"/>
    </source>
</evidence>
<dbReference type="Proteomes" id="UP000606730">
    <property type="component" value="Unassembled WGS sequence"/>
</dbReference>
<dbReference type="OrthoDB" id="543755at2"/>
<name>A0A917ACQ0_9RHOB</name>
<proteinExistence type="predicted"/>
<dbReference type="RefSeq" id="WP_095596760.1">
    <property type="nucleotide sequence ID" value="NZ_BMKN01000001.1"/>
</dbReference>
<gene>
    <name evidence="1" type="primary">kpsC</name>
    <name evidence="1" type="ORF">GCM10011517_03010</name>
</gene>
<keyword evidence="2" id="KW-1185">Reference proteome</keyword>
<dbReference type="CDD" id="cd16439">
    <property type="entry name" value="beta_Kdo_transferase_KpsC_2"/>
    <property type="match status" value="1"/>
</dbReference>